<sequence>MPPRKKATTQSKKTTKKIVAKNVAVQKRASSKKSTAKKTSSATKTSPKSQTKNQSKVIKKTPSKKPQPAKKAVRARKSHAAKSQPKKVVIDSTPVVEPELERLFALLEKGRGRGFLTEIEVETLFPRVEHYIPTYEAFLDMLDGNSVAIVQTGDGMLGRSSQVKEFLPKGDESSQSKAQKIDYKNLSRDSIQMYLREIGKISLLTAEQEVSLAKRKERGDKDAEQKMIEANLRLVVSIAKKFVGKRLSLLDLIQEGNIGLFRAVKKFDYRKGYKFSTYATWWIRQAITRALADQSRTIRIPVHMVETINRFVQISRRLLQDLGRKATPEELAAEMGQDLQKINHIIKISQETISLETSIGDDDDDSPLSAFIEDVKTVSPSQVAGRQLLKEYISEAITQLSPREQKILEMRFGLTDGVTHTLEEVGKEFDVTRERIRQIEAKAIEKIQTFEVIQKLRDY</sequence>
<protein>
    <recommendedName>
        <fullName evidence="6">RNA polymerase sigma factor</fullName>
    </recommendedName>
</protein>
<dbReference type="SUPFAM" id="SSF88946">
    <property type="entry name" value="Sigma2 domain of RNA polymerase sigma factors"/>
    <property type="match status" value="1"/>
</dbReference>
<feature type="domain" description="RNA polymerase sigma-70" evidence="9">
    <location>
        <begin position="421"/>
        <end position="447"/>
    </location>
</feature>
<feature type="compositionally biased region" description="Basic residues" evidence="7">
    <location>
        <begin position="57"/>
        <end position="80"/>
    </location>
</feature>
<dbReference type="Pfam" id="PF04545">
    <property type="entry name" value="Sigma70_r4"/>
    <property type="match status" value="1"/>
</dbReference>
<dbReference type="GO" id="GO:0006352">
    <property type="term" value="P:DNA-templated transcription initiation"/>
    <property type="evidence" value="ECO:0007669"/>
    <property type="project" value="InterPro"/>
</dbReference>
<dbReference type="PROSITE" id="PS00716">
    <property type="entry name" value="SIGMA70_2"/>
    <property type="match status" value="1"/>
</dbReference>
<dbReference type="Pfam" id="PF00140">
    <property type="entry name" value="Sigma70_r1_2"/>
    <property type="match status" value="1"/>
</dbReference>
<evidence type="ECO:0000259" key="9">
    <source>
        <dbReference type="PROSITE" id="PS00716"/>
    </source>
</evidence>
<dbReference type="PANTHER" id="PTHR30603">
    <property type="entry name" value="RNA POLYMERASE SIGMA FACTOR RPO"/>
    <property type="match status" value="1"/>
</dbReference>
<dbReference type="InterPro" id="IPR036388">
    <property type="entry name" value="WH-like_DNA-bd_sf"/>
</dbReference>
<evidence type="ECO:0000256" key="5">
    <source>
        <dbReference type="ARBA" id="ARBA00023163"/>
    </source>
</evidence>
<evidence type="ECO:0000313" key="10">
    <source>
        <dbReference type="EMBL" id="PIR04085.1"/>
    </source>
</evidence>
<dbReference type="SUPFAM" id="SSF88659">
    <property type="entry name" value="Sigma3 and sigma4 domains of RNA polymerase sigma factors"/>
    <property type="match status" value="2"/>
</dbReference>
<dbReference type="InterPro" id="IPR013325">
    <property type="entry name" value="RNA_pol_sigma_r2"/>
</dbReference>
<keyword evidence="3 6" id="KW-0731">Sigma factor</keyword>
<dbReference type="InterPro" id="IPR007624">
    <property type="entry name" value="RNA_pol_sigma70_r3"/>
</dbReference>
<dbReference type="Gene3D" id="1.10.10.10">
    <property type="entry name" value="Winged helix-like DNA-binding domain superfamily/Winged helix DNA-binding domain"/>
    <property type="match status" value="2"/>
</dbReference>
<dbReference type="Gene3D" id="1.10.601.10">
    <property type="entry name" value="RNA Polymerase Primary Sigma Factor"/>
    <property type="match status" value="2"/>
</dbReference>
<dbReference type="Pfam" id="PF04539">
    <property type="entry name" value="Sigma70_r3"/>
    <property type="match status" value="1"/>
</dbReference>
<dbReference type="EMBL" id="PCWN01000007">
    <property type="protein sequence ID" value="PIR04085.1"/>
    <property type="molecule type" value="Genomic_DNA"/>
</dbReference>
<dbReference type="CDD" id="cd06171">
    <property type="entry name" value="Sigma70_r4"/>
    <property type="match status" value="1"/>
</dbReference>
<reference evidence="10 11" key="1">
    <citation type="submission" date="2017-09" db="EMBL/GenBank/DDBJ databases">
        <title>Depth-based differentiation of microbial function through sediment-hosted aquifers and enrichment of novel symbionts in the deep terrestrial subsurface.</title>
        <authorList>
            <person name="Probst A.J."/>
            <person name="Ladd B."/>
            <person name="Jarett J.K."/>
            <person name="Geller-Mcgrath D.E."/>
            <person name="Sieber C.M."/>
            <person name="Emerson J.B."/>
            <person name="Anantharaman K."/>
            <person name="Thomas B.C."/>
            <person name="Malmstrom R."/>
            <person name="Stieglmeier M."/>
            <person name="Klingl A."/>
            <person name="Woyke T."/>
            <person name="Ryan C.M."/>
            <person name="Banfield J.F."/>
        </authorList>
    </citation>
    <scope>NUCLEOTIDE SEQUENCE [LARGE SCALE GENOMIC DNA]</scope>
    <source>
        <strain evidence="10">CG11_big_fil_rev_8_21_14_0_20_39_34</strain>
    </source>
</reference>
<proteinExistence type="inferred from homology"/>
<dbReference type="InterPro" id="IPR013324">
    <property type="entry name" value="RNA_pol_sigma_r3/r4-like"/>
</dbReference>
<accession>A0A2H0N7H9</accession>
<dbReference type="FunFam" id="1.10.601.10:FF:000001">
    <property type="entry name" value="RNA polymerase sigma factor SigA"/>
    <property type="match status" value="1"/>
</dbReference>
<dbReference type="InterPro" id="IPR009042">
    <property type="entry name" value="RNA_pol_sigma70_r1_2"/>
</dbReference>
<feature type="compositionally biased region" description="Basic residues" evidence="7">
    <location>
        <begin position="1"/>
        <end position="19"/>
    </location>
</feature>
<organism evidence="10 11">
    <name type="scientific">Candidatus Magasanikbacteria bacterium CG11_big_fil_rev_8_21_14_0_20_39_34</name>
    <dbReference type="NCBI Taxonomy" id="1974653"/>
    <lineage>
        <taxon>Bacteria</taxon>
        <taxon>Candidatus Magasanikiibacteriota</taxon>
    </lineage>
</organism>
<feature type="domain" description="RNA polymerase sigma-70" evidence="8">
    <location>
        <begin position="251"/>
        <end position="264"/>
    </location>
</feature>
<evidence type="ECO:0000313" key="11">
    <source>
        <dbReference type="Proteomes" id="UP000229600"/>
    </source>
</evidence>
<dbReference type="InterPro" id="IPR000943">
    <property type="entry name" value="RNA_pol_sigma70"/>
</dbReference>
<dbReference type="InterPro" id="IPR050239">
    <property type="entry name" value="Sigma-70_RNA_pol_init_factors"/>
</dbReference>
<dbReference type="InterPro" id="IPR007627">
    <property type="entry name" value="RNA_pol_sigma70_r2"/>
</dbReference>
<gene>
    <name evidence="10" type="ORF">COV59_02785</name>
</gene>
<dbReference type="NCBIfam" id="TIGR02937">
    <property type="entry name" value="sigma70-ECF"/>
    <property type="match status" value="1"/>
</dbReference>
<dbReference type="Proteomes" id="UP000229600">
    <property type="component" value="Unassembled WGS sequence"/>
</dbReference>
<name>A0A2H0N7H9_9BACT</name>
<dbReference type="InterPro" id="IPR014284">
    <property type="entry name" value="RNA_pol_sigma-70_dom"/>
</dbReference>
<keyword evidence="2 6" id="KW-0805">Transcription regulation</keyword>
<evidence type="ECO:0000256" key="7">
    <source>
        <dbReference type="SAM" id="MobiDB-lite"/>
    </source>
</evidence>
<comment type="similarity">
    <text evidence="1 6">Belongs to the sigma-70 factor family.</text>
</comment>
<comment type="function">
    <text evidence="6">Sigma factors are initiation factors that promote the attachment of RNA polymerase to specific initiation sites and are then released.</text>
</comment>
<evidence type="ECO:0000256" key="4">
    <source>
        <dbReference type="ARBA" id="ARBA00023125"/>
    </source>
</evidence>
<dbReference type="InterPro" id="IPR007630">
    <property type="entry name" value="RNA_pol_sigma70_r4"/>
</dbReference>
<feature type="compositionally biased region" description="Low complexity" evidence="7">
    <location>
        <begin position="37"/>
        <end position="52"/>
    </location>
</feature>
<dbReference type="PANTHER" id="PTHR30603:SF60">
    <property type="entry name" value="RNA POLYMERASE SIGMA FACTOR RPOD"/>
    <property type="match status" value="1"/>
</dbReference>
<keyword evidence="4 6" id="KW-0238">DNA-binding</keyword>
<evidence type="ECO:0000256" key="1">
    <source>
        <dbReference type="ARBA" id="ARBA00007788"/>
    </source>
</evidence>
<feature type="region of interest" description="Disordered" evidence="7">
    <location>
        <begin position="1"/>
        <end position="87"/>
    </location>
</feature>
<dbReference type="Pfam" id="PF04542">
    <property type="entry name" value="Sigma70_r2"/>
    <property type="match status" value="1"/>
</dbReference>
<keyword evidence="5 6" id="KW-0804">Transcription</keyword>
<dbReference type="GO" id="GO:0016987">
    <property type="term" value="F:sigma factor activity"/>
    <property type="evidence" value="ECO:0007669"/>
    <property type="project" value="UniProtKB-KW"/>
</dbReference>
<comment type="caution">
    <text evidence="10">The sequence shown here is derived from an EMBL/GenBank/DDBJ whole genome shotgun (WGS) entry which is preliminary data.</text>
</comment>
<dbReference type="AlphaFoldDB" id="A0A2H0N7H9"/>
<evidence type="ECO:0000256" key="6">
    <source>
        <dbReference type="RuleBase" id="RU362124"/>
    </source>
</evidence>
<dbReference type="PROSITE" id="PS00715">
    <property type="entry name" value="SIGMA70_1"/>
    <property type="match status" value="1"/>
</dbReference>
<evidence type="ECO:0000256" key="3">
    <source>
        <dbReference type="ARBA" id="ARBA00023082"/>
    </source>
</evidence>
<evidence type="ECO:0000256" key="2">
    <source>
        <dbReference type="ARBA" id="ARBA00023015"/>
    </source>
</evidence>
<dbReference type="PRINTS" id="PR00046">
    <property type="entry name" value="SIGMA70FCT"/>
</dbReference>
<evidence type="ECO:0000259" key="8">
    <source>
        <dbReference type="PROSITE" id="PS00715"/>
    </source>
</evidence>
<dbReference type="GO" id="GO:0003677">
    <property type="term" value="F:DNA binding"/>
    <property type="evidence" value="ECO:0007669"/>
    <property type="project" value="UniProtKB-KW"/>
</dbReference>